<dbReference type="EMBL" id="MTEJ01000014">
    <property type="protein sequence ID" value="OQX15427.1"/>
    <property type="molecule type" value="Genomic_DNA"/>
</dbReference>
<reference evidence="1 2" key="1">
    <citation type="submission" date="2017-01" db="EMBL/GenBank/DDBJ databases">
        <title>Novel large sulfur bacteria in the metagenomes of groundwater-fed chemosynthetic microbial mats in the Lake Huron basin.</title>
        <authorList>
            <person name="Sharrar A.M."/>
            <person name="Flood B.E."/>
            <person name="Bailey J.V."/>
            <person name="Jones D.S."/>
            <person name="Biddanda B."/>
            <person name="Ruberg S.A."/>
            <person name="Marcus D.N."/>
            <person name="Dick G.J."/>
        </authorList>
    </citation>
    <scope>NUCLEOTIDE SEQUENCE [LARGE SCALE GENOMIC DNA]</scope>
    <source>
        <strain evidence="1">A8</strain>
    </source>
</reference>
<organism evidence="1 2">
    <name type="scientific">Thiothrix lacustris</name>
    <dbReference type="NCBI Taxonomy" id="525917"/>
    <lineage>
        <taxon>Bacteria</taxon>
        <taxon>Pseudomonadati</taxon>
        <taxon>Pseudomonadota</taxon>
        <taxon>Gammaproteobacteria</taxon>
        <taxon>Thiotrichales</taxon>
        <taxon>Thiotrichaceae</taxon>
        <taxon>Thiothrix</taxon>
    </lineage>
</organism>
<proteinExistence type="predicted"/>
<accession>A0A1Y1QWN1</accession>
<name>A0A1Y1QWN1_9GAMM</name>
<dbReference type="Proteomes" id="UP000192491">
    <property type="component" value="Unassembled WGS sequence"/>
</dbReference>
<dbReference type="AlphaFoldDB" id="A0A1Y1QWN1"/>
<gene>
    <name evidence="1" type="ORF">BWK73_06715</name>
</gene>
<evidence type="ECO:0000313" key="1">
    <source>
        <dbReference type="EMBL" id="OQX15427.1"/>
    </source>
</evidence>
<comment type="caution">
    <text evidence="1">The sequence shown here is derived from an EMBL/GenBank/DDBJ whole genome shotgun (WGS) entry which is preliminary data.</text>
</comment>
<evidence type="ECO:0000313" key="2">
    <source>
        <dbReference type="Proteomes" id="UP000192491"/>
    </source>
</evidence>
<sequence>MHDIDRIRLESQFENEQYMTNSLQSEQFDYGETSYFNGEYESVFNESQEMELASDLLEVMNEAELDRFLSDFIRKASKAVGGFIKSPAGTAIGGLLKNVAKQALPRIGSAVGRHFGGEAGAQLGDQLATNASGLFGLELEGLSDEDREFEVARQFVRFAGDAAKNLALAAPRQNLQNTVRDAVVTAAQQYAPGLLQPKKPSVPMPTPPINPDLGNSGRWLRRGNKIILYGM</sequence>
<protein>
    <submittedName>
        <fullName evidence="1">Uncharacterized protein</fullName>
    </submittedName>
</protein>